<evidence type="ECO:0000313" key="2">
    <source>
        <dbReference type="EMBL" id="KAH8996238.1"/>
    </source>
</evidence>
<dbReference type="InterPro" id="IPR031350">
    <property type="entry name" value="Goodbye_dom"/>
</dbReference>
<evidence type="ECO:0000313" key="3">
    <source>
        <dbReference type="Proteomes" id="UP001201163"/>
    </source>
</evidence>
<feature type="domain" description="Fungal STAND N-terminal Goodbye" evidence="1">
    <location>
        <begin position="10"/>
        <end position="142"/>
    </location>
</feature>
<reference evidence="2" key="1">
    <citation type="submission" date="2022-01" db="EMBL/GenBank/DDBJ databases">
        <title>Comparative genomics reveals a dynamic genome evolution in the ectomycorrhizal milk-cap (Lactarius) mushrooms.</title>
        <authorList>
            <consortium name="DOE Joint Genome Institute"/>
            <person name="Lebreton A."/>
            <person name="Tang N."/>
            <person name="Kuo A."/>
            <person name="LaButti K."/>
            <person name="Drula E."/>
            <person name="Barry K."/>
            <person name="Clum A."/>
            <person name="Lipzen A."/>
            <person name="Mousain D."/>
            <person name="Ng V."/>
            <person name="Wang R."/>
            <person name="Wang X."/>
            <person name="Dai Y."/>
            <person name="Henrissat B."/>
            <person name="Grigoriev I.V."/>
            <person name="Guerin-Laguette A."/>
            <person name="Yu F."/>
            <person name="Martin F.M."/>
        </authorList>
    </citation>
    <scope>NUCLEOTIDE SEQUENCE</scope>
    <source>
        <strain evidence="2">QP</strain>
    </source>
</reference>
<dbReference type="AlphaFoldDB" id="A0AAD4QD50"/>
<comment type="caution">
    <text evidence="2">The sequence shown here is derived from an EMBL/GenBank/DDBJ whole genome shotgun (WGS) entry which is preliminary data.</text>
</comment>
<proteinExistence type="predicted"/>
<dbReference type="Pfam" id="PF17109">
    <property type="entry name" value="Goodbye"/>
    <property type="match status" value="1"/>
</dbReference>
<dbReference type="EMBL" id="JAKELL010000009">
    <property type="protein sequence ID" value="KAH8996238.1"/>
    <property type="molecule type" value="Genomic_DNA"/>
</dbReference>
<sequence>MPMPFQPILDAAIADYAKQTGIHPAEHPLAGQLLTCHSPDDVLRLLEDKANEFKDYREGDRKLIDCLKPVVNVIHAFSGVLGDAVGLVPFQPAGAIFTGVDILLARHDIWTPQAASGVSSSYDALVDLFECIGNFLRRLRIYTDLPLTPSMADIIVSIMVELLSVLALATKQTKQGRFKKFAKKLLGESEIEAVLQRLDRLTREEGRMTMAQTLEVVHGLMNNVKVVMNGTQSLLN</sequence>
<name>A0AAD4QD50_9AGAM</name>
<keyword evidence="3" id="KW-1185">Reference proteome</keyword>
<accession>A0AAD4QD50</accession>
<evidence type="ECO:0000259" key="1">
    <source>
        <dbReference type="Pfam" id="PF17109"/>
    </source>
</evidence>
<protein>
    <recommendedName>
        <fullName evidence="1">Fungal STAND N-terminal Goodbye domain-containing protein</fullName>
    </recommendedName>
</protein>
<dbReference type="Proteomes" id="UP001201163">
    <property type="component" value="Unassembled WGS sequence"/>
</dbReference>
<organism evidence="2 3">
    <name type="scientific">Lactarius akahatsu</name>
    <dbReference type="NCBI Taxonomy" id="416441"/>
    <lineage>
        <taxon>Eukaryota</taxon>
        <taxon>Fungi</taxon>
        <taxon>Dikarya</taxon>
        <taxon>Basidiomycota</taxon>
        <taxon>Agaricomycotina</taxon>
        <taxon>Agaricomycetes</taxon>
        <taxon>Russulales</taxon>
        <taxon>Russulaceae</taxon>
        <taxon>Lactarius</taxon>
    </lineage>
</organism>
<gene>
    <name evidence="2" type="ORF">EDB92DRAFT_1814262</name>
</gene>